<geneLocation type="plasmid" evidence="3 5">
    <name>unnamed3</name>
</geneLocation>
<sequence length="81" mass="8898">MNIVQLLTGKNVKGLYKITHSISESWIGAVVNVQEDTDINEGNYRYIIVKGVEDQTINHVVNNALPLVGAVTTAEFEKVGK</sequence>
<evidence type="ECO:0000313" key="5">
    <source>
        <dbReference type="Proteomes" id="UP000501107"/>
    </source>
</evidence>
<proteinExistence type="predicted"/>
<reference evidence="3 5" key="3">
    <citation type="submission" date="2020-05" db="EMBL/GenBank/DDBJ databases">
        <title>FDA dAtabase for Regulatory Grade micrObial Sequences (FDA-ARGOS): Supporting development and validation of Infectious Disease Dx tests.</title>
        <authorList>
            <person name="Nelson B."/>
            <person name="Plummer A."/>
            <person name="Tallon L."/>
            <person name="Sadzewicz L."/>
            <person name="Zhao X."/>
            <person name="Vavikolanu K."/>
            <person name="Mehta A."/>
            <person name="Aluvathingal J."/>
            <person name="Nadendla S."/>
            <person name="Myers T."/>
            <person name="Yan Y."/>
            <person name="Sichtig H."/>
        </authorList>
    </citation>
    <scope>NUCLEOTIDE SEQUENCE [LARGE SCALE GENOMIC DNA]</scope>
    <source>
        <strain evidence="3 5">FDAARGOS_795</strain>
        <plasmid evidence="3 5">unnamed3</plasmid>
    </source>
</reference>
<evidence type="ECO:0000313" key="3">
    <source>
        <dbReference type="EMBL" id="QKH22722.1"/>
    </source>
</evidence>
<dbReference type="EMBL" id="VKQN01000001">
    <property type="protein sequence ID" value="MDR4174843.1"/>
    <property type="molecule type" value="Genomic_DNA"/>
</dbReference>
<organism evidence="3 5">
    <name type="scientific">Bacillus thuringiensis</name>
    <dbReference type="NCBI Taxonomy" id="1428"/>
    <lineage>
        <taxon>Bacteria</taxon>
        <taxon>Bacillati</taxon>
        <taxon>Bacillota</taxon>
        <taxon>Bacilli</taxon>
        <taxon>Bacillales</taxon>
        <taxon>Bacillaceae</taxon>
        <taxon>Bacillus</taxon>
        <taxon>Bacillus cereus group</taxon>
    </lineage>
</organism>
<protein>
    <submittedName>
        <fullName evidence="3">Uncharacterized protein</fullName>
    </submittedName>
</protein>
<dbReference type="Proteomes" id="UP001181533">
    <property type="component" value="Unassembled WGS sequence"/>
</dbReference>
<dbReference type="AlphaFoldDB" id="A0A0B5NL16"/>
<evidence type="ECO:0000313" key="1">
    <source>
        <dbReference type="EMBL" id="AJG74072.1"/>
    </source>
</evidence>
<evidence type="ECO:0000313" key="2">
    <source>
        <dbReference type="EMBL" id="MDR4174843.1"/>
    </source>
</evidence>
<gene>
    <name evidence="1" type="ORF">BF38_5839</name>
    <name evidence="2" type="ORF">FO599_01690</name>
    <name evidence="3" type="ORF">FOC89_01680</name>
</gene>
<accession>A0A0B5NL16</accession>
<reference evidence="2" key="2">
    <citation type="submission" date="2019-07" db="EMBL/GenBank/DDBJ databases">
        <title>Phylogenomic Reclassification of ATCC Bacillus Strains and Various Taxa within the Genus Bacillus.</title>
        <authorList>
            <person name="Riojas M.A."/>
            <person name="Frank A.M."/>
            <person name="Fenn S.L."/>
            <person name="King S.P."/>
            <person name="Brower S.M."/>
            <person name="Hazbon M.H."/>
        </authorList>
    </citation>
    <scope>NUCLEOTIDE SEQUENCE</scope>
    <source>
        <strain evidence="2">ATCC 35646</strain>
    </source>
</reference>
<dbReference type="EMBL" id="CP053979">
    <property type="protein sequence ID" value="QKH22722.1"/>
    <property type="molecule type" value="Genomic_DNA"/>
</dbReference>
<dbReference type="KEGG" id="btw:BF38_5839"/>
<dbReference type="RefSeq" id="WP_001028509.1">
    <property type="nucleotide sequence ID" value="NZ_CP009334.1"/>
</dbReference>
<dbReference type="Proteomes" id="UP000031876">
    <property type="component" value="Plasmid 2"/>
</dbReference>
<reference evidence="1 4" key="1">
    <citation type="journal article" date="2015" name="Genome Announc.">
        <title>Complete genome sequences for 35 biothreat assay-relevant bacillus species.</title>
        <authorList>
            <person name="Johnson S.L."/>
            <person name="Daligault H.E."/>
            <person name="Davenport K.W."/>
            <person name="Jaissle J."/>
            <person name="Frey K.G."/>
            <person name="Ladner J.T."/>
            <person name="Broomall S.M."/>
            <person name="Bishop-Lilly K.A."/>
            <person name="Bruce D.C."/>
            <person name="Gibbons H.S."/>
            <person name="Coyne S.R."/>
            <person name="Lo C.C."/>
            <person name="Meincke L."/>
            <person name="Munk A.C."/>
            <person name="Koroleva G.I."/>
            <person name="Rosenzweig C.N."/>
            <person name="Palacios G.F."/>
            <person name="Redden C.L."/>
            <person name="Minogue T.D."/>
            <person name="Chain P.S."/>
        </authorList>
    </citation>
    <scope>NUCLEOTIDE SEQUENCE [LARGE SCALE GENOMIC DNA]</scope>
    <source>
        <strain evidence="1 4">HD1011</strain>
        <plasmid evidence="1 4">2</plasmid>
    </source>
</reference>
<geneLocation type="plasmid" evidence="1 4">
    <name>2</name>
</geneLocation>
<name>A0A0B5NL16_BACTU</name>
<keyword evidence="3" id="KW-0614">Plasmid</keyword>
<dbReference type="Proteomes" id="UP000501107">
    <property type="component" value="Plasmid unnamed3"/>
</dbReference>
<dbReference type="EMBL" id="CP009334">
    <property type="protein sequence ID" value="AJG74072.1"/>
    <property type="molecule type" value="Genomic_DNA"/>
</dbReference>
<evidence type="ECO:0000313" key="4">
    <source>
        <dbReference type="Proteomes" id="UP000031876"/>
    </source>
</evidence>